<dbReference type="InterPro" id="IPR012938">
    <property type="entry name" value="Glc/Sorbosone_DH"/>
</dbReference>
<feature type="domain" description="Glucose/Sorbosone dehydrogenase" evidence="1">
    <location>
        <begin position="49"/>
        <end position="385"/>
    </location>
</feature>
<sequence>MLRRDHFASLTIFTLLSVGLSGCREPQPAPDIQRLGSDSFVMETVIDGLERPWSVEPLGNAAYLITGKLGVLWLVEGGQAREIAGLPDVLIAQRDKRIAVKGHGGLLDIGLPPDFAATGDIYLSYSYGDWDANGTALLRARLDGDQMLDAQTLFESSFPKASGRHYGGRIVFPDDGTLLLSLGDGMALREEAQKPDSHLGSVVRINRDGSPPDDNPDFGEGAEPEIYTIGHRNVQGLAIDPETGAIWSHEHGPRGGDELNRLRAGANYGWPVVTTGRDYQGARISPDETDPRFEAPVHDWTPSIAPSGLVIYRGALFPDWEGDALSGGLASEDIRHVDLNTGMETALLGDLKTGPDTFRVRDLAVDEDGALLILVEDPDNGRLIRLMPKE</sequence>
<name>A0ABQ5V021_9PROT</name>
<dbReference type="RefSeq" id="WP_284371664.1">
    <property type="nucleotide sequence ID" value="NZ_BSNJ01000003.1"/>
</dbReference>
<evidence type="ECO:0000313" key="2">
    <source>
        <dbReference type="EMBL" id="GLQ20791.1"/>
    </source>
</evidence>
<dbReference type="Proteomes" id="UP001161390">
    <property type="component" value="Unassembled WGS sequence"/>
</dbReference>
<organism evidence="2 3">
    <name type="scientific">Algimonas porphyrae</name>
    <dbReference type="NCBI Taxonomy" id="1128113"/>
    <lineage>
        <taxon>Bacteria</taxon>
        <taxon>Pseudomonadati</taxon>
        <taxon>Pseudomonadota</taxon>
        <taxon>Alphaproteobacteria</taxon>
        <taxon>Maricaulales</taxon>
        <taxon>Robiginitomaculaceae</taxon>
        <taxon>Algimonas</taxon>
    </lineage>
</organism>
<reference evidence="2" key="2">
    <citation type="submission" date="2023-01" db="EMBL/GenBank/DDBJ databases">
        <title>Draft genome sequence of Algimonas porphyrae strain NBRC 108216.</title>
        <authorList>
            <person name="Sun Q."/>
            <person name="Mori K."/>
        </authorList>
    </citation>
    <scope>NUCLEOTIDE SEQUENCE</scope>
    <source>
        <strain evidence="2">NBRC 108216</strain>
    </source>
</reference>
<gene>
    <name evidence="2" type="ORF">GCM10007854_17460</name>
</gene>
<comment type="caution">
    <text evidence="2">The sequence shown here is derived from an EMBL/GenBank/DDBJ whole genome shotgun (WGS) entry which is preliminary data.</text>
</comment>
<dbReference type="PANTHER" id="PTHR19328:SF75">
    <property type="entry name" value="ALDOSE SUGAR DEHYDROGENASE YLII"/>
    <property type="match status" value="1"/>
</dbReference>
<dbReference type="InterPro" id="IPR011042">
    <property type="entry name" value="6-blade_b-propeller_TolB-like"/>
</dbReference>
<dbReference type="Pfam" id="PF07995">
    <property type="entry name" value="GSDH"/>
    <property type="match status" value="1"/>
</dbReference>
<keyword evidence="3" id="KW-1185">Reference proteome</keyword>
<protein>
    <submittedName>
        <fullName evidence="2">Dehydrogenase</fullName>
    </submittedName>
</protein>
<evidence type="ECO:0000313" key="3">
    <source>
        <dbReference type="Proteomes" id="UP001161390"/>
    </source>
</evidence>
<proteinExistence type="predicted"/>
<reference evidence="2" key="1">
    <citation type="journal article" date="2014" name="Int. J. Syst. Evol. Microbiol.">
        <title>Complete genome of a new Firmicutes species belonging to the dominant human colonic microbiota ('Ruminococcus bicirculans') reveals two chromosomes and a selective capacity to utilize plant glucans.</title>
        <authorList>
            <consortium name="NISC Comparative Sequencing Program"/>
            <person name="Wegmann U."/>
            <person name="Louis P."/>
            <person name="Goesmann A."/>
            <person name="Henrissat B."/>
            <person name="Duncan S.H."/>
            <person name="Flint H.J."/>
        </authorList>
    </citation>
    <scope>NUCLEOTIDE SEQUENCE</scope>
    <source>
        <strain evidence="2">NBRC 108216</strain>
    </source>
</reference>
<dbReference type="InterPro" id="IPR011041">
    <property type="entry name" value="Quinoprot_gluc/sorb_DH_b-prop"/>
</dbReference>
<dbReference type="PROSITE" id="PS51257">
    <property type="entry name" value="PROKAR_LIPOPROTEIN"/>
    <property type="match status" value="1"/>
</dbReference>
<dbReference type="SUPFAM" id="SSF50952">
    <property type="entry name" value="Soluble quinoprotein glucose dehydrogenase"/>
    <property type="match status" value="1"/>
</dbReference>
<dbReference type="Gene3D" id="2.120.10.30">
    <property type="entry name" value="TolB, C-terminal domain"/>
    <property type="match status" value="1"/>
</dbReference>
<dbReference type="PANTHER" id="PTHR19328">
    <property type="entry name" value="HEDGEHOG-INTERACTING PROTEIN"/>
    <property type="match status" value="1"/>
</dbReference>
<evidence type="ECO:0000259" key="1">
    <source>
        <dbReference type="Pfam" id="PF07995"/>
    </source>
</evidence>
<dbReference type="EMBL" id="BSNJ01000003">
    <property type="protein sequence ID" value="GLQ20791.1"/>
    <property type="molecule type" value="Genomic_DNA"/>
</dbReference>
<accession>A0ABQ5V021</accession>